<dbReference type="EMBL" id="GGEC01034999">
    <property type="protein sequence ID" value="MBX15483.1"/>
    <property type="molecule type" value="Transcribed_RNA"/>
</dbReference>
<protein>
    <submittedName>
        <fullName evidence="1">LRR-RLK</fullName>
    </submittedName>
</protein>
<evidence type="ECO:0000313" key="1">
    <source>
        <dbReference type="EMBL" id="MBX15483.1"/>
    </source>
</evidence>
<reference evidence="1" key="1">
    <citation type="submission" date="2018-02" db="EMBL/GenBank/DDBJ databases">
        <title>Rhizophora mucronata_Transcriptome.</title>
        <authorList>
            <person name="Meera S.P."/>
            <person name="Sreeshan A."/>
            <person name="Augustine A."/>
        </authorList>
    </citation>
    <scope>NUCLEOTIDE SEQUENCE</scope>
    <source>
        <tissue evidence="1">Leaf</tissue>
    </source>
</reference>
<name>A0A2P2LBY0_RHIMU</name>
<proteinExistence type="predicted"/>
<sequence length="11" mass="1227">MLNLTHSVILS</sequence>
<organism evidence="1">
    <name type="scientific">Rhizophora mucronata</name>
    <name type="common">Asiatic mangrove</name>
    <dbReference type="NCBI Taxonomy" id="61149"/>
    <lineage>
        <taxon>Eukaryota</taxon>
        <taxon>Viridiplantae</taxon>
        <taxon>Streptophyta</taxon>
        <taxon>Embryophyta</taxon>
        <taxon>Tracheophyta</taxon>
        <taxon>Spermatophyta</taxon>
        <taxon>Magnoliopsida</taxon>
        <taxon>eudicotyledons</taxon>
        <taxon>Gunneridae</taxon>
        <taxon>Pentapetalae</taxon>
        <taxon>rosids</taxon>
        <taxon>fabids</taxon>
        <taxon>Malpighiales</taxon>
        <taxon>Rhizophoraceae</taxon>
        <taxon>Rhizophora</taxon>
    </lineage>
</organism>
<accession>A0A2P2LBY0</accession>